<feature type="compositionally biased region" description="Polar residues" evidence="1">
    <location>
        <begin position="635"/>
        <end position="653"/>
    </location>
</feature>
<feature type="compositionally biased region" description="Polar residues" evidence="1">
    <location>
        <begin position="559"/>
        <end position="568"/>
    </location>
</feature>
<feature type="region of interest" description="Disordered" evidence="1">
    <location>
        <begin position="184"/>
        <end position="207"/>
    </location>
</feature>
<feature type="compositionally biased region" description="Polar residues" evidence="1">
    <location>
        <begin position="458"/>
        <end position="475"/>
    </location>
</feature>
<feature type="region of interest" description="Disordered" evidence="1">
    <location>
        <begin position="365"/>
        <end position="523"/>
    </location>
</feature>
<reference evidence="2" key="1">
    <citation type="submission" date="2018-08" db="EMBL/GenBank/DDBJ databases">
        <title>Draft genome sequence of azole-resistant Aspergillus thermomutatus (Neosartorya pseudofischeri) strain HMR AF 39, isolated from a human nasal aspirate.</title>
        <authorList>
            <person name="Parent-Michaud M."/>
            <person name="Dufresne P.J."/>
            <person name="Fournier E."/>
            <person name="Martineau C."/>
            <person name="Moreira S."/>
            <person name="Perkins V."/>
            <person name="De Repentigny L."/>
            <person name="Dufresne S.F."/>
        </authorList>
    </citation>
    <scope>NUCLEOTIDE SEQUENCE [LARGE SCALE GENOMIC DNA]</scope>
    <source>
        <strain evidence="2">HMR AF 39</strain>
    </source>
</reference>
<feature type="compositionally biased region" description="Polar residues" evidence="1">
    <location>
        <begin position="745"/>
        <end position="755"/>
    </location>
</feature>
<feature type="compositionally biased region" description="Pro residues" evidence="1">
    <location>
        <begin position="425"/>
        <end position="434"/>
    </location>
</feature>
<feature type="compositionally biased region" description="Basic and acidic residues" evidence="1">
    <location>
        <begin position="682"/>
        <end position="691"/>
    </location>
</feature>
<evidence type="ECO:0000313" key="3">
    <source>
        <dbReference type="Proteomes" id="UP000215305"/>
    </source>
</evidence>
<name>A0A397GHJ5_ASPTH</name>
<keyword evidence="3" id="KW-1185">Reference proteome</keyword>
<feature type="compositionally biased region" description="Polar residues" evidence="1">
    <location>
        <begin position="265"/>
        <end position="289"/>
    </location>
</feature>
<feature type="region of interest" description="Disordered" evidence="1">
    <location>
        <begin position="100"/>
        <end position="134"/>
    </location>
</feature>
<feature type="compositionally biased region" description="Polar residues" evidence="1">
    <location>
        <begin position="114"/>
        <end position="131"/>
    </location>
</feature>
<dbReference type="VEuPathDB" id="FungiDB:CDV56_102554"/>
<accession>A0A397GHJ5</accession>
<dbReference type="GeneID" id="38124528"/>
<sequence length="910" mass="99303">MSSLPSKTQYLTAAEDDRPRQGPEAQMTNEDITELDRFLQSHGTTPASQLTGARELLKAGQRRLRQLAQLQWKPTDPKIKAEEASRHLLTLQQEGFLSLPAPAAKKSGPKKSLDSTMPGSRSASNFSFRSTSQRDVEKIGQPWLENPLEVSDTQQLRGPEPSPLDLGNLTSLVEAAVSFPLHFDDPHPPPYQPPANTTSDGQIDGQDSRHVHGAACQLEPKEQRMEDQDGPSLAITEQVLTNDKGHIPPILIPGNGGACDDPKNGKTQALDSAENQNNSAQLPELSTSKAKAVPRDPPIPVTQSLKLFPDTMPPRVSSKGAWRIPNNRIAGKDAPVSANTSSKQLIHAPAALKTKTDNLKNLAKVPSEFQGESERSYHSGKLSTTRPRKPSSEPARSPIHPEFPQSNNIHRPASLPMGTIDSFPLPAPMRPLPSLPESTPALNTARHHSTPISKAATRINSNHSDAFPTTTSKNPSDAEDGRSNTQSALPRSRLVGKSTPAGEQRNSVKETASNQPESVVKVERNRAESVRALKLRDVMASRIYLEGPETPRGTRKGNEINSPVSPKSSGPGHEMRNRNENRPRKNASIRKEATSSAPLSPPLSPLPPPPFSRRYGSSPTDIMRASTERREPSSLPASNRSSTLYRSNSTRSTGVLHELASSEQNISDRAGSPLPSSDDECMDRGAFKYELRQGTSRRRRTKVVTRNSSDLCLNRQRNPKKSGIPDYVGPLTPRRQKSRVLEETSPPTLDSSNSYHSRDPRDRRDKSAHALNSLEGRIEQLERQNRILQAALFAALDVGVKHNMEALLGGSTTSLSASASSSGAEKSSSSSTDRSSRLSGRAVVNGRHSGMKKPLRRPESWIDSPGSSLRSDYQTDDSGSVRELEDMIEDLEFTWSSDKPGSNRVANCRI</sequence>
<comment type="caution">
    <text evidence="2">The sequence shown here is derived from an EMBL/GenBank/DDBJ whole genome shotgun (WGS) entry which is preliminary data.</text>
</comment>
<feature type="region of interest" description="Disordered" evidence="1">
    <location>
        <begin position="255"/>
        <end position="302"/>
    </location>
</feature>
<feature type="compositionally biased region" description="Basic and acidic residues" evidence="1">
    <location>
        <begin position="573"/>
        <end position="593"/>
    </location>
</feature>
<evidence type="ECO:0000256" key="1">
    <source>
        <dbReference type="SAM" id="MobiDB-lite"/>
    </source>
</evidence>
<feature type="compositionally biased region" description="Basic and acidic residues" evidence="1">
    <location>
        <begin position="756"/>
        <end position="767"/>
    </location>
</feature>
<feature type="region of interest" description="Disordered" evidence="1">
    <location>
        <begin position="1"/>
        <end position="50"/>
    </location>
</feature>
<proteinExistence type="predicted"/>
<gene>
    <name evidence="2" type="ORF">CDV56_102554</name>
</gene>
<dbReference type="EMBL" id="NKHU02000160">
    <property type="protein sequence ID" value="RHZ50445.1"/>
    <property type="molecule type" value="Genomic_DNA"/>
</dbReference>
<dbReference type="RefSeq" id="XP_026612731.1">
    <property type="nucleotide sequence ID" value="XM_026756173.1"/>
</dbReference>
<feature type="compositionally biased region" description="Polar residues" evidence="1">
    <location>
        <begin position="1"/>
        <end position="11"/>
    </location>
</feature>
<dbReference type="OrthoDB" id="4188047at2759"/>
<evidence type="ECO:0000313" key="2">
    <source>
        <dbReference type="EMBL" id="RHZ50445.1"/>
    </source>
</evidence>
<feature type="compositionally biased region" description="Pro residues" evidence="1">
    <location>
        <begin position="599"/>
        <end position="611"/>
    </location>
</feature>
<dbReference type="Proteomes" id="UP000215305">
    <property type="component" value="Unassembled WGS sequence"/>
</dbReference>
<feature type="compositionally biased region" description="Polar residues" evidence="1">
    <location>
        <begin position="41"/>
        <end position="50"/>
    </location>
</feature>
<protein>
    <submittedName>
        <fullName evidence="2">Uncharacterized protein</fullName>
    </submittedName>
</protein>
<feature type="region of interest" description="Disordered" evidence="1">
    <location>
        <begin position="812"/>
        <end position="882"/>
    </location>
</feature>
<feature type="compositionally biased region" description="Low complexity" evidence="1">
    <location>
        <begin position="812"/>
        <end position="841"/>
    </location>
</feature>
<feature type="compositionally biased region" description="Polar residues" evidence="1">
    <location>
        <begin position="865"/>
        <end position="878"/>
    </location>
</feature>
<organism evidence="2 3">
    <name type="scientific">Aspergillus thermomutatus</name>
    <name type="common">Neosartorya pseudofischeri</name>
    <dbReference type="NCBI Taxonomy" id="41047"/>
    <lineage>
        <taxon>Eukaryota</taxon>
        <taxon>Fungi</taxon>
        <taxon>Dikarya</taxon>
        <taxon>Ascomycota</taxon>
        <taxon>Pezizomycotina</taxon>
        <taxon>Eurotiomycetes</taxon>
        <taxon>Eurotiomycetidae</taxon>
        <taxon>Eurotiales</taxon>
        <taxon>Aspergillaceae</taxon>
        <taxon>Aspergillus</taxon>
        <taxon>Aspergillus subgen. Fumigati</taxon>
    </lineage>
</organism>
<dbReference type="AlphaFoldDB" id="A0A397GHJ5"/>
<feature type="region of interest" description="Disordered" evidence="1">
    <location>
        <begin position="546"/>
        <end position="767"/>
    </location>
</feature>